<keyword evidence="4" id="KW-1185">Reference proteome</keyword>
<gene>
    <name evidence="3" type="ORF">WA026_001391</name>
</gene>
<dbReference type="Proteomes" id="UP001431783">
    <property type="component" value="Unassembled WGS sequence"/>
</dbReference>
<evidence type="ECO:0000256" key="1">
    <source>
        <dbReference type="SAM" id="MobiDB-lite"/>
    </source>
</evidence>
<feature type="compositionally biased region" description="Basic residues" evidence="1">
    <location>
        <begin position="260"/>
        <end position="269"/>
    </location>
</feature>
<accession>A0AAW1UUG3</accession>
<dbReference type="EMBL" id="JARQZJ010000091">
    <property type="protein sequence ID" value="KAK9883199.1"/>
    <property type="molecule type" value="Genomic_DNA"/>
</dbReference>
<feature type="region of interest" description="Disordered" evidence="1">
    <location>
        <begin position="179"/>
        <end position="289"/>
    </location>
</feature>
<proteinExistence type="predicted"/>
<evidence type="ECO:0000313" key="3">
    <source>
        <dbReference type="EMBL" id="KAK9883199.1"/>
    </source>
</evidence>
<organism evidence="3 4">
    <name type="scientific">Henosepilachna vigintioctopunctata</name>
    <dbReference type="NCBI Taxonomy" id="420089"/>
    <lineage>
        <taxon>Eukaryota</taxon>
        <taxon>Metazoa</taxon>
        <taxon>Ecdysozoa</taxon>
        <taxon>Arthropoda</taxon>
        <taxon>Hexapoda</taxon>
        <taxon>Insecta</taxon>
        <taxon>Pterygota</taxon>
        <taxon>Neoptera</taxon>
        <taxon>Endopterygota</taxon>
        <taxon>Coleoptera</taxon>
        <taxon>Polyphaga</taxon>
        <taxon>Cucujiformia</taxon>
        <taxon>Coccinelloidea</taxon>
        <taxon>Coccinellidae</taxon>
        <taxon>Epilachninae</taxon>
        <taxon>Epilachnini</taxon>
        <taxon>Henosepilachna</taxon>
    </lineage>
</organism>
<feature type="compositionally biased region" description="Basic and acidic residues" evidence="1">
    <location>
        <begin position="179"/>
        <end position="194"/>
    </location>
</feature>
<reference evidence="3 4" key="1">
    <citation type="submission" date="2023-03" db="EMBL/GenBank/DDBJ databases">
        <title>Genome insight into feeding habits of ladybird beetles.</title>
        <authorList>
            <person name="Li H.-S."/>
            <person name="Huang Y.-H."/>
            <person name="Pang H."/>
        </authorList>
    </citation>
    <scope>NUCLEOTIDE SEQUENCE [LARGE SCALE GENOMIC DNA]</scope>
    <source>
        <strain evidence="3">SYSU_2023b</strain>
        <tissue evidence="3">Whole body</tissue>
    </source>
</reference>
<evidence type="ECO:0000256" key="2">
    <source>
        <dbReference type="SAM" id="Phobius"/>
    </source>
</evidence>
<sequence length="314" mass="36191">MVAASVMVGTAATFFSLGGIFCLYIHSVSKTMRRAYSQELKCGESVENKVCCERDMDNTEFRCSREGLCGNKPKEKKQKDENESNVNILPQKELSLNEKTSNLSNDETLTKIDEYNTKIGLSKESLGSMEVEETKIGEESNTDIVNSKVLDLTKNEIDIEGDSKEEGLNFEEKKNSLIEKEKAALEQTNDREGEGIPQNQNPPKNKNEEKKRKREEKEAKKLQQKEMRKREKEDRKKMQQEKKKISKEKKNKKKEEKSLKINKKTHSTKKKSEQKNVMNDENEIEETTSYKEIEQANSCYQKIKAILESGRNKN</sequence>
<keyword evidence="2" id="KW-0472">Membrane</keyword>
<feature type="compositionally biased region" description="Basic and acidic residues" evidence="1">
    <location>
        <begin position="205"/>
        <end position="243"/>
    </location>
</feature>
<keyword evidence="2" id="KW-1133">Transmembrane helix</keyword>
<keyword evidence="2" id="KW-0812">Transmembrane</keyword>
<dbReference type="AlphaFoldDB" id="A0AAW1UUG3"/>
<protein>
    <submittedName>
        <fullName evidence="3">Uncharacterized protein</fullName>
    </submittedName>
</protein>
<feature type="transmembrane region" description="Helical" evidence="2">
    <location>
        <begin position="6"/>
        <end position="25"/>
    </location>
</feature>
<evidence type="ECO:0000313" key="4">
    <source>
        <dbReference type="Proteomes" id="UP001431783"/>
    </source>
</evidence>
<comment type="caution">
    <text evidence="3">The sequence shown here is derived from an EMBL/GenBank/DDBJ whole genome shotgun (WGS) entry which is preliminary data.</text>
</comment>
<name>A0AAW1UUG3_9CUCU</name>